<gene>
    <name evidence="2" type="ORF">V5O48_003461</name>
</gene>
<name>A0ABR3FSS8_9AGAR</name>
<organism evidence="2 3">
    <name type="scientific">Marasmius crinis-equi</name>
    <dbReference type="NCBI Taxonomy" id="585013"/>
    <lineage>
        <taxon>Eukaryota</taxon>
        <taxon>Fungi</taxon>
        <taxon>Dikarya</taxon>
        <taxon>Basidiomycota</taxon>
        <taxon>Agaricomycotina</taxon>
        <taxon>Agaricomycetes</taxon>
        <taxon>Agaricomycetidae</taxon>
        <taxon>Agaricales</taxon>
        <taxon>Marasmiineae</taxon>
        <taxon>Marasmiaceae</taxon>
        <taxon>Marasmius</taxon>
    </lineage>
</organism>
<evidence type="ECO:0000313" key="2">
    <source>
        <dbReference type="EMBL" id="KAL0578518.1"/>
    </source>
</evidence>
<dbReference type="Gene3D" id="3.80.10.10">
    <property type="entry name" value="Ribonuclease Inhibitor"/>
    <property type="match status" value="1"/>
</dbReference>
<accession>A0ABR3FSS8</accession>
<dbReference type="InterPro" id="IPR032675">
    <property type="entry name" value="LRR_dom_sf"/>
</dbReference>
<feature type="compositionally biased region" description="Polar residues" evidence="1">
    <location>
        <begin position="10"/>
        <end position="26"/>
    </location>
</feature>
<proteinExistence type="predicted"/>
<dbReference type="SUPFAM" id="SSF52047">
    <property type="entry name" value="RNI-like"/>
    <property type="match status" value="1"/>
</dbReference>
<dbReference type="Proteomes" id="UP001465976">
    <property type="component" value="Unassembled WGS sequence"/>
</dbReference>
<keyword evidence="3" id="KW-1185">Reference proteome</keyword>
<evidence type="ECO:0008006" key="4">
    <source>
        <dbReference type="Google" id="ProtNLM"/>
    </source>
</evidence>
<protein>
    <recommendedName>
        <fullName evidence="4">F-box domain-containing protein</fullName>
    </recommendedName>
</protein>
<sequence length="530" mass="59755">MFGEGKEEPTYSNAILASLAKSNEPPSSADEAALRREREEHARAVTSMDTEMAQLQASIVALEKRRKRFGGRSPAYKLALNPVRRLPNEILAHIFMFCVDGEVKCLHRSLWPGKPPWVLTQICRKWRMVSVSLPQLWSTIGVNWTRSSEEKRALDLPKVERLLSLSLQRARDKPLSISWSQTYSHKELLLMLLTRSYQWKDAKITCGLQGLEQLCPYIGMFPNLTSLHLRTDEDDWLGAIPEEPIFSVFQDAPSLRRLTLSGESMAWWLLTEFVPWKQILQFTITDVVHNIDFADDQDLLFFPLMENVQVCAIELHAYIFPTGPFQLPHLHTLTLHPYREGEPDVLLDSLVLPALKALHLTEDFCSTDAEAILNMVTRSSCQLEELTLFGENIGTVVDLEWSPDFFYSDGLKSVTQLHLSGGKRDENCRASIPDEVLDALRFVKSGSSQRTPLPRLRSLRITGIKQWPDATLVNMLASRRGVGHLPAGTATRLEEILLWGTGNDGFVLEDAVAKAQLAQLVEGGLIANFS</sequence>
<reference evidence="2 3" key="1">
    <citation type="submission" date="2024-02" db="EMBL/GenBank/DDBJ databases">
        <title>A draft genome for the cacao thread blight pathogen Marasmius crinis-equi.</title>
        <authorList>
            <person name="Cohen S.P."/>
            <person name="Baruah I.K."/>
            <person name="Amoako-Attah I."/>
            <person name="Bukari Y."/>
            <person name="Meinhardt L.W."/>
            <person name="Bailey B.A."/>
        </authorList>
    </citation>
    <scope>NUCLEOTIDE SEQUENCE [LARGE SCALE GENOMIC DNA]</scope>
    <source>
        <strain evidence="2 3">GH-76</strain>
    </source>
</reference>
<evidence type="ECO:0000256" key="1">
    <source>
        <dbReference type="SAM" id="MobiDB-lite"/>
    </source>
</evidence>
<comment type="caution">
    <text evidence="2">The sequence shown here is derived from an EMBL/GenBank/DDBJ whole genome shotgun (WGS) entry which is preliminary data.</text>
</comment>
<dbReference type="EMBL" id="JBAHYK010000095">
    <property type="protein sequence ID" value="KAL0578518.1"/>
    <property type="molecule type" value="Genomic_DNA"/>
</dbReference>
<feature type="region of interest" description="Disordered" evidence="1">
    <location>
        <begin position="1"/>
        <end position="33"/>
    </location>
</feature>
<evidence type="ECO:0000313" key="3">
    <source>
        <dbReference type="Proteomes" id="UP001465976"/>
    </source>
</evidence>